<dbReference type="EMBL" id="BART01024601">
    <property type="protein sequence ID" value="GAG91174.1"/>
    <property type="molecule type" value="Genomic_DNA"/>
</dbReference>
<reference evidence="1" key="1">
    <citation type="journal article" date="2014" name="Front. Microbiol.">
        <title>High frequency of phylogenetically diverse reductive dehalogenase-homologous genes in deep subseafloor sedimentary metagenomes.</title>
        <authorList>
            <person name="Kawai M."/>
            <person name="Futagami T."/>
            <person name="Toyoda A."/>
            <person name="Takaki Y."/>
            <person name="Nishi S."/>
            <person name="Hori S."/>
            <person name="Arai W."/>
            <person name="Tsubouchi T."/>
            <person name="Morono Y."/>
            <person name="Uchiyama I."/>
            <person name="Ito T."/>
            <person name="Fujiyama A."/>
            <person name="Inagaki F."/>
            <person name="Takami H."/>
        </authorList>
    </citation>
    <scope>NUCLEOTIDE SEQUENCE</scope>
    <source>
        <strain evidence="1">Expedition CK06-06</strain>
    </source>
</reference>
<dbReference type="AlphaFoldDB" id="X1B609"/>
<feature type="non-terminal residue" evidence="1">
    <location>
        <position position="105"/>
    </location>
</feature>
<sequence length="105" mass="11798">MEIAALLAAELAYGKVQQIEKSLTDLLGRMGDSPFEFVGDFDGRKRAKLKDFKHRFTTGDDISDLLILLKDVLKRHGSIEKFFAQGYNSDDKNIIPALSKFCDSL</sequence>
<proteinExistence type="predicted"/>
<organism evidence="1">
    <name type="scientific">marine sediment metagenome</name>
    <dbReference type="NCBI Taxonomy" id="412755"/>
    <lineage>
        <taxon>unclassified sequences</taxon>
        <taxon>metagenomes</taxon>
        <taxon>ecological metagenomes</taxon>
    </lineage>
</organism>
<gene>
    <name evidence="1" type="ORF">S01H4_44377</name>
</gene>
<name>X1B609_9ZZZZ</name>
<dbReference type="Pfam" id="PF09674">
    <property type="entry name" value="DUF2400"/>
    <property type="match status" value="1"/>
</dbReference>
<protein>
    <submittedName>
        <fullName evidence="1">Uncharacterized protein</fullName>
    </submittedName>
</protein>
<dbReference type="InterPro" id="IPR014127">
    <property type="entry name" value="CHP02757"/>
</dbReference>
<accession>X1B609</accession>
<evidence type="ECO:0000313" key="1">
    <source>
        <dbReference type="EMBL" id="GAG91174.1"/>
    </source>
</evidence>
<comment type="caution">
    <text evidence="1">The sequence shown here is derived from an EMBL/GenBank/DDBJ whole genome shotgun (WGS) entry which is preliminary data.</text>
</comment>